<dbReference type="AlphaFoldDB" id="A0A3E0EPX7"/>
<dbReference type="Proteomes" id="UP000257136">
    <property type="component" value="Unassembled WGS sequence"/>
</dbReference>
<comment type="caution">
    <text evidence="1">The sequence shown here is derived from an EMBL/GenBank/DDBJ whole genome shotgun (WGS) entry which is preliminary data.</text>
</comment>
<keyword evidence="2" id="KW-1185">Reference proteome</keyword>
<protein>
    <submittedName>
        <fullName evidence="1">Putative phage terminase large subunit-like protein</fullName>
    </submittedName>
</protein>
<accession>A0A3E0EPX7</accession>
<dbReference type="RefSeq" id="WP_211319893.1">
    <property type="nucleotide sequence ID" value="NZ_QUNI01000003.1"/>
</dbReference>
<evidence type="ECO:0000313" key="2">
    <source>
        <dbReference type="Proteomes" id="UP000257136"/>
    </source>
</evidence>
<gene>
    <name evidence="1" type="ORF">C8P67_103254</name>
</gene>
<sequence>MAMSPKWEKLIKEYDAHCVRIKKATTIDINEKPKDKLDRIKRLEGDYIAWFEYYFPNYAKSPCAPYHKEMAFLIIFNKIISLLGEIFRSGAKSVHLGMGIPLFLYYTKDLFYMMLIGQTDTKAKKLIGKIQAQLKSNTRLINDYGKRFNYGDWTSGDFTTTDGVKFKAMSIGQSPRGESEEENRPDYILMDDVDTRKRVKNDKLSREAYEWAWEDLRGCFDEGGERQRFIVANNNFHKNTIINQLKKEFEKINEKALKAKRKIKHFIVTAKAVKDLHTFEPTWPEKTNSQYWRDKYEETPYRSFMREYMHVHIQDGEMFKPEQIQWKRRLEWDKYEGMCFYGDLSYKDAGDYKAMILVGKIGREFHVLAAYVRKTSRMNVAKWLYDFVQQNDFLKYNCRYRIEGLFAQDEFVNDFDLEGDERGWYIPVAADKKSKDGKFDRIESMMGYFERANIWFNEECKESVDFDMLLEQLYAFEKGSGANDDGPDALQSAIVEVNQITFVTKFEPKTKSRQELLKDKPNRY</sequence>
<proteinExistence type="predicted"/>
<organism evidence="1 2">
    <name type="scientific">Flavobacterium aquicola</name>
    <dbReference type="NCBI Taxonomy" id="1682742"/>
    <lineage>
        <taxon>Bacteria</taxon>
        <taxon>Pseudomonadati</taxon>
        <taxon>Bacteroidota</taxon>
        <taxon>Flavobacteriia</taxon>
        <taxon>Flavobacteriales</taxon>
        <taxon>Flavobacteriaceae</taxon>
        <taxon>Flavobacterium</taxon>
    </lineage>
</organism>
<reference evidence="1 2" key="1">
    <citation type="submission" date="2018-08" db="EMBL/GenBank/DDBJ databases">
        <title>Genomic Encyclopedia of Archaeal and Bacterial Type Strains, Phase II (KMG-II): from individual species to whole genera.</title>
        <authorList>
            <person name="Goeker M."/>
        </authorList>
    </citation>
    <scope>NUCLEOTIDE SEQUENCE [LARGE SCALE GENOMIC DNA]</scope>
    <source>
        <strain evidence="1 2">DSM 100880</strain>
    </source>
</reference>
<dbReference type="EMBL" id="QUNI01000003">
    <property type="protein sequence ID" value="REH00278.1"/>
    <property type="molecule type" value="Genomic_DNA"/>
</dbReference>
<evidence type="ECO:0000313" key="1">
    <source>
        <dbReference type="EMBL" id="REH00278.1"/>
    </source>
</evidence>
<name>A0A3E0EPX7_9FLAO</name>